<name>A0ABR3BJE3_9TREE</name>
<evidence type="ECO:0000313" key="4">
    <source>
        <dbReference type="Proteomes" id="UP000054399"/>
    </source>
</evidence>
<sequence length="645" mass="72836">MLIDIWPTLSLGALAAQAARISILPDAAQVMLSDTNNINTVELDAASADEWDCDIRSWVRAPDLAPGQVHPAEARLAMNGSSCGEIVRWDVGLRFKERAIIKLRSKTVDDFPTKPKPALYHFNRPMGHDYNDIFSVDGAWTYPNQGYQVQMAEYAEAMRNESLWNVQGVERVVFDTTQELPLDMIDTRDPVDEIRSFYVHVPNTNFPPIISDIRRSMGAGQDGQSINTETQMEYYHLLHLANGTVLDSPAGRSGFLPRPYPIAPSASRAPEEGVATPLEAQIKLDSPRMAANETDDDDSRWMRPGRAVPLCDKGNLAEFHLEVNSDAKTGVQGRNVTLDFSLTRSGNGTEYPAFLDLRYVVERNLTWAYNFVHTEEEYADLVMPYRTSRRMSRPPSLSVGSMLKAPSLKELERRRDREAGHQMGIYYSSGGRYPLINGDVRYDFEEKDDLGKDQYTFQLEIPIAEDAWPTFTSTFESFLSTFRVTLHTTFLCENSTSAFVVEEVSADEPQYTERDAEWSEFRLPPKTDESKSRKSQRQGRSLNHDGSIPFAVRLMSEKAVVDMPVHYLEPQALAPVLSLDSKLVSDYPRVGSNLHEEDPTQLKKSRYADGVRGLSRSRMMRNNGGLWMHAARLWQAAENKDQNDV</sequence>
<dbReference type="GeneID" id="91992947"/>
<keyword evidence="2" id="KW-0732">Signal</keyword>
<protein>
    <submittedName>
        <fullName evidence="3">Uncharacterized protein</fullName>
    </submittedName>
</protein>
<organism evidence="3 4">
    <name type="scientific">Cryptococcus tetragattii IND107</name>
    <dbReference type="NCBI Taxonomy" id="1296105"/>
    <lineage>
        <taxon>Eukaryota</taxon>
        <taxon>Fungi</taxon>
        <taxon>Dikarya</taxon>
        <taxon>Basidiomycota</taxon>
        <taxon>Agaricomycotina</taxon>
        <taxon>Tremellomycetes</taxon>
        <taxon>Tremellales</taxon>
        <taxon>Cryptococcaceae</taxon>
        <taxon>Cryptococcus</taxon>
        <taxon>Cryptococcus gattii species complex</taxon>
    </lineage>
</organism>
<keyword evidence="4" id="KW-1185">Reference proteome</keyword>
<dbReference type="EMBL" id="ATAM02000012">
    <property type="protein sequence ID" value="KAL0241918.1"/>
    <property type="molecule type" value="Genomic_DNA"/>
</dbReference>
<dbReference type="Proteomes" id="UP000054399">
    <property type="component" value="Unassembled WGS sequence"/>
</dbReference>
<accession>A0ABR3BJE3</accession>
<comment type="caution">
    <text evidence="3">The sequence shown here is derived from an EMBL/GenBank/DDBJ whole genome shotgun (WGS) entry which is preliminary data.</text>
</comment>
<feature type="region of interest" description="Disordered" evidence="1">
    <location>
        <begin position="511"/>
        <end position="544"/>
    </location>
</feature>
<reference evidence="4" key="1">
    <citation type="submission" date="2015-01" db="EMBL/GenBank/DDBJ databases">
        <title>The Genome Sequence of Cryptococcus gattii MMRL2647.</title>
        <authorList>
            <consortium name="The Broad Institute Genomics Platform"/>
            <person name="Cuomo C."/>
            <person name="Litvintseva A."/>
            <person name="Chen Y."/>
            <person name="Heitman J."/>
            <person name="Sun S."/>
            <person name="Springer D."/>
            <person name="Dromer F."/>
            <person name="Young S."/>
            <person name="Zeng Q."/>
            <person name="Gargeya S."/>
            <person name="Abouelleil A."/>
            <person name="Alvarado L."/>
            <person name="Chapman S.B."/>
            <person name="Gainer-Dewar J."/>
            <person name="Goldberg J."/>
            <person name="Griggs A."/>
            <person name="Gujja S."/>
            <person name="Hansen M."/>
            <person name="Howarth C."/>
            <person name="Imamovic A."/>
            <person name="Larimer J."/>
            <person name="Murphy C."/>
            <person name="Naylor J."/>
            <person name="Pearson M."/>
            <person name="Priest M."/>
            <person name="Roberts A."/>
            <person name="Saif S."/>
            <person name="Shea T."/>
            <person name="Sykes S."/>
            <person name="Wortman J."/>
            <person name="Nusbaum C."/>
            <person name="Birren B."/>
        </authorList>
    </citation>
    <scope>NUCLEOTIDE SEQUENCE [LARGE SCALE GENOMIC DNA]</scope>
    <source>
        <strain evidence="4">IND107</strain>
    </source>
</reference>
<evidence type="ECO:0000256" key="1">
    <source>
        <dbReference type="SAM" id="MobiDB-lite"/>
    </source>
</evidence>
<evidence type="ECO:0000313" key="3">
    <source>
        <dbReference type="EMBL" id="KAL0241918.1"/>
    </source>
</evidence>
<proteinExistence type="predicted"/>
<feature type="signal peptide" evidence="2">
    <location>
        <begin position="1"/>
        <end position="18"/>
    </location>
</feature>
<dbReference type="RefSeq" id="XP_066611300.1">
    <property type="nucleotide sequence ID" value="XM_066760539.1"/>
</dbReference>
<feature type="compositionally biased region" description="Basic and acidic residues" evidence="1">
    <location>
        <begin position="511"/>
        <end position="532"/>
    </location>
</feature>
<gene>
    <name evidence="3" type="ORF">I308_106092</name>
</gene>
<reference evidence="3 4" key="2">
    <citation type="submission" date="2024-01" db="EMBL/GenBank/DDBJ databases">
        <title>Comparative genomics of Cryptococcus and Kwoniella reveals pathogenesis evolution and contrasting modes of karyotype evolution via chromosome fusion or intercentromeric recombination.</title>
        <authorList>
            <person name="Coelho M.A."/>
            <person name="David-Palma M."/>
            <person name="Shea T."/>
            <person name="Bowers K."/>
            <person name="Mcginley-Smith S."/>
            <person name="Mohammad A.W."/>
            <person name="Gnirke A."/>
            <person name="Yurkov A.M."/>
            <person name="Nowrousian M."/>
            <person name="Sun S."/>
            <person name="Cuomo C.A."/>
            <person name="Heitman J."/>
        </authorList>
    </citation>
    <scope>NUCLEOTIDE SEQUENCE [LARGE SCALE GENOMIC DNA]</scope>
    <source>
        <strain evidence="3 4">IND107</strain>
    </source>
</reference>
<evidence type="ECO:0000256" key="2">
    <source>
        <dbReference type="SAM" id="SignalP"/>
    </source>
</evidence>
<feature type="chain" id="PRO_5047089960" evidence="2">
    <location>
        <begin position="19"/>
        <end position="645"/>
    </location>
</feature>